<name>A0A218MKP3_9VIRU</name>
<dbReference type="PANTHER" id="PTHR30337">
    <property type="entry name" value="COMPONENT OF ATP-DEPENDENT DSDNA EXONUCLEASE"/>
    <property type="match status" value="1"/>
</dbReference>
<dbReference type="PANTHER" id="PTHR30337:SF0">
    <property type="entry name" value="NUCLEASE SBCCD SUBUNIT D"/>
    <property type="match status" value="1"/>
</dbReference>
<keyword evidence="1" id="KW-0540">Nuclease</keyword>
<dbReference type="EMBL" id="KY052800">
    <property type="protein sequence ID" value="ASE99858.1"/>
    <property type="molecule type" value="Genomic_DNA"/>
</dbReference>
<dbReference type="InterPro" id="IPR029052">
    <property type="entry name" value="Metallo-depent_PP-like"/>
</dbReference>
<reference evidence="1" key="2">
    <citation type="journal article" date="2017" name="Nat. Commun.">
        <title>Single-virus genomics reveals hidden cosmopolitan and abundant viruses.</title>
        <authorList>
            <person name="Martinez-Hernandez F."/>
            <person name="Fornas O."/>
            <person name="Lluesma Gomez M."/>
            <person name="Bolduc B."/>
            <person name="de la Cruz Pena M.J."/>
            <person name="Martinez J.M."/>
            <person name="Anton J."/>
            <person name="Gasol J.M."/>
            <person name="Rosselli R."/>
            <person name="Rodriguez-Valera F."/>
            <person name="Sullivan M.B."/>
            <person name="Acinas S.G."/>
            <person name="Martinez-Garcia M."/>
        </authorList>
    </citation>
    <scope>NUCLEOTIDE SEQUENCE</scope>
</reference>
<sequence>MQLEGVDTVMIPWTTDEVVAEWLTKTKNKIVFGHWGVDGALVSGTEFVLSLGVNPNLFNHHRYTYLGHYHKPQSTKKWMYIGSLHKVDFGERNDKKGFLWLEASDKKIEHKFIDVNDRPFFQHTINESDDPDFAQLYKWESLKDYVVKLIFVGEEDWYLRFNMGEVRSRVLKSLEAHKLFFEHRGLNESRIRVPEIDSTTSWQDGVDVYCKKQKRPDMVDLGVDILKEVL</sequence>
<reference evidence="1" key="1">
    <citation type="submission" date="2016-10" db="EMBL/GenBank/DDBJ databases">
        <authorList>
            <person name="Varghese N."/>
        </authorList>
    </citation>
    <scope>NUCLEOTIDE SEQUENCE</scope>
</reference>
<dbReference type="InterPro" id="IPR050535">
    <property type="entry name" value="DNA_Repair-Maintenance_Comp"/>
</dbReference>
<keyword evidence="1" id="KW-0269">Exonuclease</keyword>
<accession>A0A218MKP3</accession>
<proteinExistence type="predicted"/>
<keyword evidence="1" id="KW-0378">Hydrolase</keyword>
<evidence type="ECO:0000313" key="1">
    <source>
        <dbReference type="EMBL" id="ASE99858.1"/>
    </source>
</evidence>
<organism evidence="1">
    <name type="scientific">uncultured virus</name>
    <dbReference type="NCBI Taxonomy" id="340016"/>
    <lineage>
        <taxon>Viruses</taxon>
        <taxon>environmental samples</taxon>
    </lineage>
</organism>
<dbReference type="GO" id="GO:0004527">
    <property type="term" value="F:exonuclease activity"/>
    <property type="evidence" value="ECO:0007669"/>
    <property type="project" value="UniProtKB-KW"/>
</dbReference>
<protein>
    <submittedName>
        <fullName evidence="1">Putative exonuclease</fullName>
    </submittedName>
</protein>
<dbReference type="SUPFAM" id="SSF56300">
    <property type="entry name" value="Metallo-dependent phosphatases"/>
    <property type="match status" value="1"/>
</dbReference>
<dbReference type="Gene3D" id="3.60.21.10">
    <property type="match status" value="1"/>
</dbReference>